<dbReference type="InterPro" id="IPR007922">
    <property type="entry name" value="DciA-like"/>
</dbReference>
<dbReference type="RefSeq" id="WP_160309210.1">
    <property type="nucleotide sequence ID" value="NZ_CP116394.1"/>
</dbReference>
<evidence type="ECO:0000313" key="3">
    <source>
        <dbReference type="Proteomes" id="UP001211044"/>
    </source>
</evidence>
<dbReference type="KEGG" id="wne:PIG85_00020"/>
<gene>
    <name evidence="2" type="ORF">PIG85_00020</name>
</gene>
<organism evidence="2 3">
    <name type="scientific">Winkia neuii subsp. anitrata</name>
    <dbReference type="NCBI Taxonomy" id="29318"/>
    <lineage>
        <taxon>Bacteria</taxon>
        <taxon>Bacillati</taxon>
        <taxon>Actinomycetota</taxon>
        <taxon>Actinomycetes</taxon>
        <taxon>Actinomycetales</taxon>
        <taxon>Actinomycetaceae</taxon>
        <taxon>Winkia</taxon>
    </lineage>
</organism>
<dbReference type="PANTHER" id="PTHR36456:SF1">
    <property type="entry name" value="UPF0232 PROTEIN SCO3875"/>
    <property type="match status" value="1"/>
</dbReference>
<evidence type="ECO:0000256" key="1">
    <source>
        <dbReference type="SAM" id="MobiDB-lite"/>
    </source>
</evidence>
<dbReference type="AlphaFoldDB" id="A0AB38XPA5"/>
<reference evidence="2" key="1">
    <citation type="submission" date="2023-01" db="EMBL/GenBank/DDBJ databases">
        <title>Comparative Genomic Analysis of the Clinically-Derived Winkia Strain NY0527 Provides Evidence into the Taxonomic Reassignment of Winkia neuii and Characterizes Their Virulence Traits.</title>
        <authorList>
            <person name="Cai X."/>
            <person name="Peng Y."/>
            <person name="Li M."/>
            <person name="Qiu Y."/>
            <person name="Wang Y."/>
            <person name="Xu L."/>
            <person name="Hou Q."/>
        </authorList>
    </citation>
    <scope>NUCLEOTIDE SEQUENCE</scope>
    <source>
        <strain evidence="2">NY0527</strain>
    </source>
</reference>
<dbReference type="PANTHER" id="PTHR36456">
    <property type="entry name" value="UPF0232 PROTEIN SCO3875"/>
    <property type="match status" value="1"/>
</dbReference>
<feature type="region of interest" description="Disordered" evidence="1">
    <location>
        <begin position="27"/>
        <end position="83"/>
    </location>
</feature>
<dbReference type="EMBL" id="CP116394">
    <property type="protein sequence ID" value="WCE46069.1"/>
    <property type="molecule type" value="Genomic_DNA"/>
</dbReference>
<name>A0AB38XPA5_9ACTO</name>
<evidence type="ECO:0000313" key="2">
    <source>
        <dbReference type="EMBL" id="WCE46069.1"/>
    </source>
</evidence>
<dbReference type="Proteomes" id="UP001211044">
    <property type="component" value="Chromosome"/>
</dbReference>
<protein>
    <submittedName>
        <fullName evidence="2">DciA family protein</fullName>
    </submittedName>
</protein>
<sequence length="195" mass="21663">MSDAMDEKLRYARAALRKAQQDAWEKGQARLSAKQLAHVRSPKERSEDEPALEVPSSEQVWQAPPGIARGGTGPRPSRRDPKKVSVVASFLTRKNGWNKQLRSASIEAKWPEILGPKLLEHAQIETIQAPKLVIRASSTPWANALRMQIPTLLNRIDQKIGAGFITEVTILAPAAPKWTHGRLRVKGRGPRDTYG</sequence>
<dbReference type="Pfam" id="PF05258">
    <property type="entry name" value="DciA"/>
    <property type="match status" value="1"/>
</dbReference>
<proteinExistence type="predicted"/>
<accession>A0AB38XPA5</accession>